<evidence type="ECO:0000313" key="3">
    <source>
        <dbReference type="EMBL" id="CAB9527812.1"/>
    </source>
</evidence>
<keyword evidence="1" id="KW-0677">Repeat</keyword>
<evidence type="ECO:0000256" key="1">
    <source>
        <dbReference type="ARBA" id="ARBA00022737"/>
    </source>
</evidence>
<dbReference type="PANTHER" id="PTHR47942:SF63">
    <property type="entry name" value="PENTATRICOPEPTIDE REPEAT-CONTAINING PROTEIN"/>
    <property type="match status" value="1"/>
</dbReference>
<accession>A0A9N8ETE7</accession>
<dbReference type="AlphaFoldDB" id="A0A9N8ETE7"/>
<proteinExistence type="predicted"/>
<dbReference type="InterPro" id="IPR051222">
    <property type="entry name" value="PPR/CCM1_RNA-binding"/>
</dbReference>
<dbReference type="PANTHER" id="PTHR47942">
    <property type="entry name" value="TETRATRICOPEPTIDE REPEAT (TPR)-LIKE SUPERFAMILY PROTEIN-RELATED"/>
    <property type="match status" value="1"/>
</dbReference>
<feature type="compositionally biased region" description="Low complexity" evidence="2">
    <location>
        <begin position="76"/>
        <end position="86"/>
    </location>
</feature>
<reference evidence="3" key="1">
    <citation type="submission" date="2020-06" db="EMBL/GenBank/DDBJ databases">
        <authorList>
            <consortium name="Plant Systems Biology data submission"/>
        </authorList>
    </citation>
    <scope>NUCLEOTIDE SEQUENCE</scope>
    <source>
        <strain evidence="3">D6</strain>
    </source>
</reference>
<sequence>MHLITSTTAGSQRAISACQPCRRQVQRALQRRKKTGSQGRREERRWLQVPPNNRDFLSREIGANCLLRQFWTTTTNTGNASSGDSSPTPNNEALSNHPVGNTNHPQLQQRIMEICDDTVIPYGELSNALWEESLQILEQMARHHSASGLECSCMLMERLVIEQDTRKSSSTTGSQDNSFSFSLTTEHLNQVIHCWLFCWKQGRANVTPEQMLSLMDDWLYRLESDLYPNVHTYNAILKGAFTFLPGNNNNKNNSNLGTTALTFAENIFQRMREQADNHQHPNVRPNTETYDTMIQALTLQFQNILRAENYLNQMFLEVASRGSTEIAPHVETFKYILTAYSKLPREDHTVPERAHTMLRHMQHLDSLRTLPNVKPDVATYNIVLACWARSNTHPQAAGRALELYEEMKADPNCQPTAYALSNVLLALSKAGDAETAQALLDERLPDSSDKKSNPHNQLQPTRDWFRHVLRAWGKQARNGHPTALAQMEKLVQRMKELSNVLPSAKMTTTGYNELLACLAKSSEVLSKEEIVNRSQEIIEEMEDLTAAGEVLVKPDAHTYTTLILVLAKHGQDPYEAEAALERMYQYHLEDGKSQSTQPGIHSFNVCLKAWVDSQAENAFERADGILRRMWRLHETGILHDVKPDVVSYSTVLKCHLKSNSPDRGERCQALLEEMEARSIPTSEGCYQMPISAWAQLGNGDKAESCLQHFVAQYKAGRIKFKPNNRAFDEVIRAWSKSGAKNAPARVEDLIKQIEEHHKAGMLEEPPSRFSYLGLLYSWASSGEPWAGENAEKALRYMESKSSDGNKSLALRSSDYNAVLQLYAKEGRGMKAEELLNHMLDVFYGQESLDVEPTTTSFNAVLLAWANTKDVNASKRVEGILKQMDELCKSSVLRVAPDAKSLGVVLTCLTDQDQRVNPRDAETLLQRHAGVASQSNWHTVIHSHAVLGNASQAKRLMQSMYKESEVKGKRSLRPNTTTYNLVLRAIGNSEDEDKGKRGEALLMELDNQVEKEYKPNTVSFLLTMACYKKSNHPQAIQCVEALRNEVQQRAAAGEEGIEYSSSIYHEMMSTYASHGAPEKAEEMLDELCQTVLDGATDNNQSNLEVNSRSMNMVLSAWARANNPERAEAILKCMIDYRDRGLSGMAPIAMNYMRVIECWNRSSSSNPLAGERADDLLKLMEHDAQRKSKTHMFLANKGLYLAVMKRLAQFGSGERAEELLRRVQSLFEDEKSNTAIDQFLYREAILAWKNSTSPNAAARSEVLEQELLQRFFSSQRSSN</sequence>
<dbReference type="InterPro" id="IPR011990">
    <property type="entry name" value="TPR-like_helical_dom_sf"/>
</dbReference>
<keyword evidence="4" id="KW-1185">Reference proteome</keyword>
<dbReference type="Proteomes" id="UP001153069">
    <property type="component" value="Unassembled WGS sequence"/>
</dbReference>
<evidence type="ECO:0000313" key="4">
    <source>
        <dbReference type="Proteomes" id="UP001153069"/>
    </source>
</evidence>
<dbReference type="OrthoDB" id="185373at2759"/>
<feature type="region of interest" description="Disordered" evidence="2">
    <location>
        <begin position="76"/>
        <end position="103"/>
    </location>
</feature>
<evidence type="ECO:0000256" key="2">
    <source>
        <dbReference type="SAM" id="MobiDB-lite"/>
    </source>
</evidence>
<dbReference type="Gene3D" id="1.25.40.10">
    <property type="entry name" value="Tetratricopeptide repeat domain"/>
    <property type="match status" value="4"/>
</dbReference>
<organism evidence="3 4">
    <name type="scientific">Seminavis robusta</name>
    <dbReference type="NCBI Taxonomy" id="568900"/>
    <lineage>
        <taxon>Eukaryota</taxon>
        <taxon>Sar</taxon>
        <taxon>Stramenopiles</taxon>
        <taxon>Ochrophyta</taxon>
        <taxon>Bacillariophyta</taxon>
        <taxon>Bacillariophyceae</taxon>
        <taxon>Bacillariophycidae</taxon>
        <taxon>Naviculales</taxon>
        <taxon>Naviculaceae</taxon>
        <taxon>Seminavis</taxon>
    </lineage>
</organism>
<feature type="compositionally biased region" description="Polar residues" evidence="2">
    <location>
        <begin position="87"/>
        <end position="103"/>
    </location>
</feature>
<dbReference type="Pfam" id="PF01535">
    <property type="entry name" value="PPR"/>
    <property type="match status" value="3"/>
</dbReference>
<dbReference type="InterPro" id="IPR002885">
    <property type="entry name" value="PPR_rpt"/>
</dbReference>
<protein>
    <submittedName>
        <fullName evidence="3">Pentatricopeptide repeat-containing protein</fullName>
    </submittedName>
</protein>
<gene>
    <name evidence="3" type="ORF">SEMRO_2078_G313680.1</name>
</gene>
<name>A0A9N8ETE7_9STRA</name>
<comment type="caution">
    <text evidence="3">The sequence shown here is derived from an EMBL/GenBank/DDBJ whole genome shotgun (WGS) entry which is preliminary data.</text>
</comment>
<dbReference type="EMBL" id="CAICTM010002076">
    <property type="protein sequence ID" value="CAB9527812.1"/>
    <property type="molecule type" value="Genomic_DNA"/>
</dbReference>